<dbReference type="OrthoDB" id="305648at2759"/>
<dbReference type="AlphaFoldDB" id="A0A8S1NCD5"/>
<proteinExistence type="predicted"/>
<evidence type="ECO:0000313" key="3">
    <source>
        <dbReference type="Proteomes" id="UP000692954"/>
    </source>
</evidence>
<gene>
    <name evidence="2" type="ORF">PSON_ATCC_30995.1.T0520128</name>
</gene>
<accession>A0A8S1NCD5</accession>
<sequence>MQINMKQSKDEILQDSSIKDQSNENSHNKINIICKKLQKICTLTSQIAYPKIQVKKIKKNSMESKKKKDSQSKTSKLNKNKNQCFRQTCLDLKLLEYLSQLNAIENLQHQLEKVKELIQLFD</sequence>
<feature type="region of interest" description="Disordered" evidence="1">
    <location>
        <begin position="58"/>
        <end position="79"/>
    </location>
</feature>
<name>A0A8S1NCD5_9CILI</name>
<comment type="caution">
    <text evidence="2">The sequence shown here is derived from an EMBL/GenBank/DDBJ whole genome shotgun (WGS) entry which is preliminary data.</text>
</comment>
<dbReference type="EMBL" id="CAJJDN010000052">
    <property type="protein sequence ID" value="CAD8087996.1"/>
    <property type="molecule type" value="Genomic_DNA"/>
</dbReference>
<feature type="compositionally biased region" description="Basic and acidic residues" evidence="1">
    <location>
        <begin position="60"/>
        <end position="71"/>
    </location>
</feature>
<reference evidence="2" key="1">
    <citation type="submission" date="2021-01" db="EMBL/GenBank/DDBJ databases">
        <authorList>
            <consortium name="Genoscope - CEA"/>
            <person name="William W."/>
        </authorList>
    </citation>
    <scope>NUCLEOTIDE SEQUENCE</scope>
</reference>
<feature type="region of interest" description="Disordered" evidence="1">
    <location>
        <begin position="1"/>
        <end position="24"/>
    </location>
</feature>
<dbReference type="Proteomes" id="UP000692954">
    <property type="component" value="Unassembled WGS sequence"/>
</dbReference>
<evidence type="ECO:0000256" key="1">
    <source>
        <dbReference type="SAM" id="MobiDB-lite"/>
    </source>
</evidence>
<organism evidence="2 3">
    <name type="scientific">Paramecium sonneborni</name>
    <dbReference type="NCBI Taxonomy" id="65129"/>
    <lineage>
        <taxon>Eukaryota</taxon>
        <taxon>Sar</taxon>
        <taxon>Alveolata</taxon>
        <taxon>Ciliophora</taxon>
        <taxon>Intramacronucleata</taxon>
        <taxon>Oligohymenophorea</taxon>
        <taxon>Peniculida</taxon>
        <taxon>Parameciidae</taxon>
        <taxon>Paramecium</taxon>
    </lineage>
</organism>
<keyword evidence="3" id="KW-1185">Reference proteome</keyword>
<evidence type="ECO:0000313" key="2">
    <source>
        <dbReference type="EMBL" id="CAD8087996.1"/>
    </source>
</evidence>
<feature type="compositionally biased region" description="Basic and acidic residues" evidence="1">
    <location>
        <begin position="7"/>
        <end position="22"/>
    </location>
</feature>
<protein>
    <submittedName>
        <fullName evidence="2">Uncharacterized protein</fullName>
    </submittedName>
</protein>